<dbReference type="InterPro" id="IPR004437">
    <property type="entry name" value="ParB/RepB/Spo0J"/>
</dbReference>
<evidence type="ECO:0000259" key="3">
    <source>
        <dbReference type="SMART" id="SM00470"/>
    </source>
</evidence>
<evidence type="ECO:0000256" key="2">
    <source>
        <dbReference type="SAM" id="MobiDB-lite"/>
    </source>
</evidence>
<dbReference type="PANTHER" id="PTHR33375:SF1">
    <property type="entry name" value="CHROMOSOME-PARTITIONING PROTEIN PARB-RELATED"/>
    <property type="match status" value="1"/>
</dbReference>
<dbReference type="Gene3D" id="3.90.1530.30">
    <property type="match status" value="1"/>
</dbReference>
<dbReference type="InterPro" id="IPR050336">
    <property type="entry name" value="Chromosome_partition/occlusion"/>
</dbReference>
<accession>A0A3N9WYB0</accession>
<organism evidence="4 5">
    <name type="scientific">Micromonospora inaquosa</name>
    <dbReference type="NCBI Taxonomy" id="2203716"/>
    <lineage>
        <taxon>Bacteria</taxon>
        <taxon>Bacillati</taxon>
        <taxon>Actinomycetota</taxon>
        <taxon>Actinomycetes</taxon>
        <taxon>Micromonosporales</taxon>
        <taxon>Micromonosporaceae</taxon>
        <taxon>Micromonospora</taxon>
    </lineage>
</organism>
<comment type="similarity">
    <text evidence="1">Belongs to the ParB family.</text>
</comment>
<gene>
    <name evidence="4" type="ORF">DLJ59_25855</name>
</gene>
<dbReference type="SMART" id="SM00470">
    <property type="entry name" value="ParB"/>
    <property type="match status" value="1"/>
</dbReference>
<dbReference type="InterPro" id="IPR003115">
    <property type="entry name" value="ParB_N"/>
</dbReference>
<dbReference type="NCBIfam" id="TIGR00180">
    <property type="entry name" value="parB_part"/>
    <property type="match status" value="1"/>
</dbReference>
<dbReference type="GO" id="GO:0003677">
    <property type="term" value="F:DNA binding"/>
    <property type="evidence" value="ECO:0007669"/>
    <property type="project" value="InterPro"/>
</dbReference>
<keyword evidence="5" id="KW-1185">Reference proteome</keyword>
<dbReference type="SUPFAM" id="SSF110849">
    <property type="entry name" value="ParB/Sulfiredoxin"/>
    <property type="match status" value="1"/>
</dbReference>
<feature type="compositionally biased region" description="Basic and acidic residues" evidence="2">
    <location>
        <begin position="458"/>
        <end position="469"/>
    </location>
</feature>
<feature type="compositionally biased region" description="Acidic residues" evidence="2">
    <location>
        <begin position="528"/>
        <end position="555"/>
    </location>
</feature>
<dbReference type="InterPro" id="IPR036086">
    <property type="entry name" value="ParB/Sulfiredoxin_sf"/>
</dbReference>
<feature type="domain" description="ParB-like N-terminal" evidence="3">
    <location>
        <begin position="33"/>
        <end position="124"/>
    </location>
</feature>
<dbReference type="Pfam" id="PF02195">
    <property type="entry name" value="ParB_N"/>
    <property type="match status" value="1"/>
</dbReference>
<name>A0A3N9WYB0_9ACTN</name>
<dbReference type="RefSeq" id="WP_124775368.1">
    <property type="nucleotide sequence ID" value="NZ_QGSZ01000279.1"/>
</dbReference>
<evidence type="ECO:0000313" key="4">
    <source>
        <dbReference type="EMBL" id="RQW99036.1"/>
    </source>
</evidence>
<dbReference type="AlphaFoldDB" id="A0A3N9WYB0"/>
<dbReference type="GO" id="GO:0007059">
    <property type="term" value="P:chromosome segregation"/>
    <property type="evidence" value="ECO:0007669"/>
    <property type="project" value="TreeGrafter"/>
</dbReference>
<dbReference type="Proteomes" id="UP000282312">
    <property type="component" value="Unassembled WGS sequence"/>
</dbReference>
<dbReference type="GO" id="GO:0005694">
    <property type="term" value="C:chromosome"/>
    <property type="evidence" value="ECO:0007669"/>
    <property type="project" value="TreeGrafter"/>
</dbReference>
<feature type="compositionally biased region" description="Acidic residues" evidence="2">
    <location>
        <begin position="470"/>
        <end position="510"/>
    </location>
</feature>
<sequence length="555" mass="59597">MTTTLLSRPGSDEISIAEATASADPAGPTLRAQYLDPRDLVDNPRNLRTDVGDLSDLTASMTVVGVLCPLVAIPAPDQPNAFQLIIGHRRKYAAIELGMEHVPVWVASDEGAAAQIVAQLAENGHRVGLTPTEEAEAFHQLTLLDWSPEQIATVRAIPTAKVKQTLKLRELPQAARGAADAGTLTLEDASALTEFTEDPAALDRILKGTGSGWGFRHAIAAERSKRTFAAAKERAKAELVLAGVKVTSKPKGYPYSGTAVAATQLADANGNPLAPEMFPTLAGLAAFVEKIGDHAQTTFYCAEPDRHGYQRLSYGSRRGVTEEERARREAAEQARAEYLAGLTVAAEVRREFYRTAYGSARAVKRLFLEALRATVVDGLRFHDVDGLYATLGGVDGAAAAMAREDKLRRCLVAQWICVQERNLGYAARDETWALDDEAAVAWLDQLVADGYTLSETETTLRDSLGRDPQDELPNDEDTDESTAADAEDPDFADVDAETEQADGVAADDDVLAAPHTAQEPEPEATGPEADDLSDADELADVEEQTFDDEPVSGES</sequence>
<dbReference type="Gene3D" id="1.10.10.2830">
    <property type="match status" value="1"/>
</dbReference>
<dbReference type="OrthoDB" id="3176965at2"/>
<reference evidence="4 5" key="1">
    <citation type="submission" date="2018-05" db="EMBL/GenBank/DDBJ databases">
        <title>Micromonospora from Atacama Desert.</title>
        <authorList>
            <person name="Carro L."/>
            <person name="Goodfellow M."/>
            <person name="Klenk H.-P."/>
        </authorList>
    </citation>
    <scope>NUCLEOTIDE SEQUENCE [LARGE SCALE GENOMIC DNA]</scope>
    <source>
        <strain evidence="4 5">LB39</strain>
    </source>
</reference>
<comment type="caution">
    <text evidence="4">The sequence shown here is derived from an EMBL/GenBank/DDBJ whole genome shotgun (WGS) entry which is preliminary data.</text>
</comment>
<evidence type="ECO:0000313" key="5">
    <source>
        <dbReference type="Proteomes" id="UP000282312"/>
    </source>
</evidence>
<protein>
    <recommendedName>
        <fullName evidence="3">ParB-like N-terminal domain-containing protein</fullName>
    </recommendedName>
</protein>
<dbReference type="EMBL" id="QGSZ01000279">
    <property type="protein sequence ID" value="RQW99036.1"/>
    <property type="molecule type" value="Genomic_DNA"/>
</dbReference>
<dbReference type="PANTHER" id="PTHR33375">
    <property type="entry name" value="CHROMOSOME-PARTITIONING PROTEIN PARB-RELATED"/>
    <property type="match status" value="1"/>
</dbReference>
<feature type="region of interest" description="Disordered" evidence="2">
    <location>
        <begin position="458"/>
        <end position="555"/>
    </location>
</feature>
<evidence type="ECO:0000256" key="1">
    <source>
        <dbReference type="ARBA" id="ARBA00006295"/>
    </source>
</evidence>
<proteinExistence type="inferred from homology"/>